<dbReference type="Pfam" id="PF02518">
    <property type="entry name" value="HATPase_c"/>
    <property type="match status" value="1"/>
</dbReference>
<keyword evidence="7 14" id="KW-0812">Transmembrane</keyword>
<dbReference type="InterPro" id="IPR017232">
    <property type="entry name" value="NtrY"/>
</dbReference>
<feature type="transmembrane region" description="Helical" evidence="14">
    <location>
        <begin position="58"/>
        <end position="79"/>
    </location>
</feature>
<keyword evidence="6" id="KW-0808">Transferase</keyword>
<evidence type="ECO:0000256" key="3">
    <source>
        <dbReference type="ARBA" id="ARBA00012438"/>
    </source>
</evidence>
<dbReference type="PANTHER" id="PTHR43065:SF42">
    <property type="entry name" value="TWO-COMPONENT SENSOR PPRA"/>
    <property type="match status" value="1"/>
</dbReference>
<feature type="transmembrane region" description="Helical" evidence="14">
    <location>
        <begin position="308"/>
        <end position="330"/>
    </location>
</feature>
<evidence type="ECO:0000256" key="6">
    <source>
        <dbReference type="ARBA" id="ARBA00022679"/>
    </source>
</evidence>
<organism evidence="18 19">
    <name type="scientific">Candidatus Desulfatibia vada</name>
    <dbReference type="NCBI Taxonomy" id="2841696"/>
    <lineage>
        <taxon>Bacteria</taxon>
        <taxon>Pseudomonadati</taxon>
        <taxon>Thermodesulfobacteriota</taxon>
        <taxon>Desulfobacteria</taxon>
        <taxon>Desulfobacterales</taxon>
        <taxon>Desulfobacterales incertae sedis</taxon>
        <taxon>Candidatus Desulfatibia</taxon>
    </lineage>
</organism>
<dbReference type="SUPFAM" id="SSF47384">
    <property type="entry name" value="Homodimeric domain of signal transducing histidine kinase"/>
    <property type="match status" value="1"/>
</dbReference>
<feature type="domain" description="Histidine kinase" evidence="15">
    <location>
        <begin position="536"/>
        <end position="744"/>
    </location>
</feature>
<feature type="domain" description="PAS" evidence="16">
    <location>
        <begin position="405"/>
        <end position="478"/>
    </location>
</feature>
<dbReference type="EC" id="2.7.13.3" evidence="3"/>
<dbReference type="InterPro" id="IPR035965">
    <property type="entry name" value="PAS-like_dom_sf"/>
</dbReference>
<dbReference type="PRINTS" id="PR00344">
    <property type="entry name" value="BCTRLSENSOR"/>
</dbReference>
<dbReference type="Pfam" id="PF00672">
    <property type="entry name" value="HAMP"/>
    <property type="match status" value="1"/>
</dbReference>
<evidence type="ECO:0000259" key="16">
    <source>
        <dbReference type="PROSITE" id="PS50112"/>
    </source>
</evidence>
<keyword evidence="12" id="KW-0902">Two-component regulatory system</keyword>
<dbReference type="SUPFAM" id="SSF158472">
    <property type="entry name" value="HAMP domain-like"/>
    <property type="match status" value="1"/>
</dbReference>
<dbReference type="InterPro" id="IPR036890">
    <property type="entry name" value="HATPase_C_sf"/>
</dbReference>
<dbReference type="SMART" id="SM00304">
    <property type="entry name" value="HAMP"/>
    <property type="match status" value="1"/>
</dbReference>
<evidence type="ECO:0000256" key="12">
    <source>
        <dbReference type="ARBA" id="ARBA00023012"/>
    </source>
</evidence>
<keyword evidence="10" id="KW-0067">ATP-binding</keyword>
<accession>A0A8J6TT55</accession>
<dbReference type="Pfam" id="PF00989">
    <property type="entry name" value="PAS"/>
    <property type="match status" value="1"/>
</dbReference>
<evidence type="ECO:0000256" key="7">
    <source>
        <dbReference type="ARBA" id="ARBA00022692"/>
    </source>
</evidence>
<dbReference type="GO" id="GO:0000155">
    <property type="term" value="F:phosphorelay sensor kinase activity"/>
    <property type="evidence" value="ECO:0007669"/>
    <property type="project" value="InterPro"/>
</dbReference>
<dbReference type="InterPro" id="IPR003594">
    <property type="entry name" value="HATPase_dom"/>
</dbReference>
<dbReference type="GO" id="GO:0005886">
    <property type="term" value="C:plasma membrane"/>
    <property type="evidence" value="ECO:0007669"/>
    <property type="project" value="UniProtKB-SubCell"/>
</dbReference>
<dbReference type="Gene3D" id="3.30.565.10">
    <property type="entry name" value="Histidine kinase-like ATPase, C-terminal domain"/>
    <property type="match status" value="1"/>
</dbReference>
<dbReference type="Gene3D" id="6.10.340.10">
    <property type="match status" value="1"/>
</dbReference>
<dbReference type="SUPFAM" id="SSF55874">
    <property type="entry name" value="ATPase domain of HSP90 chaperone/DNA topoisomerase II/histidine kinase"/>
    <property type="match status" value="1"/>
</dbReference>
<keyword evidence="13 14" id="KW-0472">Membrane</keyword>
<evidence type="ECO:0000259" key="15">
    <source>
        <dbReference type="PROSITE" id="PS50109"/>
    </source>
</evidence>
<dbReference type="Gene3D" id="1.10.287.130">
    <property type="match status" value="1"/>
</dbReference>
<dbReference type="Pfam" id="PF00512">
    <property type="entry name" value="HisKA"/>
    <property type="match status" value="1"/>
</dbReference>
<dbReference type="GO" id="GO:0006355">
    <property type="term" value="P:regulation of DNA-templated transcription"/>
    <property type="evidence" value="ECO:0007669"/>
    <property type="project" value="InterPro"/>
</dbReference>
<evidence type="ECO:0000313" key="19">
    <source>
        <dbReference type="Proteomes" id="UP000605201"/>
    </source>
</evidence>
<evidence type="ECO:0000256" key="2">
    <source>
        <dbReference type="ARBA" id="ARBA00004651"/>
    </source>
</evidence>
<gene>
    <name evidence="18" type="ORF">H8D96_13650</name>
</gene>
<evidence type="ECO:0000259" key="17">
    <source>
        <dbReference type="PROSITE" id="PS50885"/>
    </source>
</evidence>
<dbReference type="CDD" id="cd00130">
    <property type="entry name" value="PAS"/>
    <property type="match status" value="1"/>
</dbReference>
<dbReference type="PROSITE" id="PS50109">
    <property type="entry name" value="HIS_KIN"/>
    <property type="match status" value="1"/>
</dbReference>
<evidence type="ECO:0000256" key="13">
    <source>
        <dbReference type="ARBA" id="ARBA00023136"/>
    </source>
</evidence>
<keyword evidence="8" id="KW-0547">Nucleotide-binding</keyword>
<dbReference type="SMART" id="SM00387">
    <property type="entry name" value="HATPase_c"/>
    <property type="match status" value="1"/>
</dbReference>
<comment type="caution">
    <text evidence="18">The sequence shown here is derived from an EMBL/GenBank/DDBJ whole genome shotgun (WGS) entry which is preliminary data.</text>
</comment>
<feature type="transmembrane region" description="Helical" evidence="14">
    <location>
        <begin position="26"/>
        <end position="46"/>
    </location>
</feature>
<feature type="transmembrane region" description="Helical" evidence="14">
    <location>
        <begin position="100"/>
        <end position="120"/>
    </location>
</feature>
<dbReference type="SUPFAM" id="SSF55785">
    <property type="entry name" value="PYP-like sensor domain (PAS domain)"/>
    <property type="match status" value="1"/>
</dbReference>
<dbReference type="PROSITE" id="PS50112">
    <property type="entry name" value="PAS"/>
    <property type="match status" value="1"/>
</dbReference>
<dbReference type="InterPro" id="IPR045671">
    <property type="entry name" value="NtrY-like_N"/>
</dbReference>
<dbReference type="Proteomes" id="UP000605201">
    <property type="component" value="Unassembled WGS sequence"/>
</dbReference>
<evidence type="ECO:0000256" key="4">
    <source>
        <dbReference type="ARBA" id="ARBA00022475"/>
    </source>
</evidence>
<dbReference type="InterPro" id="IPR000014">
    <property type="entry name" value="PAS"/>
</dbReference>
<dbReference type="SMART" id="SM00388">
    <property type="entry name" value="HisKA"/>
    <property type="match status" value="1"/>
</dbReference>
<sequence>MSNDKLKKTESYLSEEDRKRRKREGIMIVVIVFLIALLTYAESRIIYLGTDIPISNTILMFILININLLLLILLIFLVFRNLVKLLYDRKRKVMGAKLRTRLVVAFIALSLVPTIVLFFFSINFITTSIEFWFNVPVEQALENSLLVGRSVYVHREESNKFFLERIAYQIKAKKLLGPKKRKALSNYIQIVQREFNFDSVEVYAANATRLTLALTPSLEAKPFKVVSTDNLQKEMAAKDVKTITESIPAGEIIRTIAAVPFGANRADAEGYVVINTLIGPELSQKMASISRGFEEYQQIKLLKKPIQITYYITLSIVALLVVFCAIWFGFNLAKTITIPIMELAEGTRRVAEGDLSFSIEQVADDEIGSLVDSFNTMTKDLRVGREQLELSARILRQQNIEIEERRQYMEIVLKDVSAGVVTLDADGIITTMNKSAEKMLNLRSEEIINNNYKKLLSAPHLELAEEIMENLALSRDDAADLPLKLAIDGSPLSFMMHVNALKDDTGQHMGIVIVFDDLTDLEKAQRMAAWREVARRIAHEVKNPLTPITLSAQRLNRKYSKQLNQPVFDECTRTIMDHVDLIRNLVDEFSTFARFPTANPKPCDLPPIIEETLALYKEGSQNIDFEFTIKDDIPQLNLDRQQIKRVMINLVDNAISAIKEKGCISVSIANDSILKIVRIEVADDGVGISAEDKTRLFEPYFSTKKSGMGLGLTIVSTIVADHNGMIRVQDNQPRGAKFVIELPV</sequence>
<evidence type="ECO:0000313" key="18">
    <source>
        <dbReference type="EMBL" id="MBC8432950.1"/>
    </source>
</evidence>
<dbReference type="InterPro" id="IPR013767">
    <property type="entry name" value="PAS_fold"/>
</dbReference>
<dbReference type="GO" id="GO:0005524">
    <property type="term" value="F:ATP binding"/>
    <property type="evidence" value="ECO:0007669"/>
    <property type="project" value="UniProtKB-KW"/>
</dbReference>
<dbReference type="CDD" id="cd00082">
    <property type="entry name" value="HisKA"/>
    <property type="match status" value="1"/>
</dbReference>
<evidence type="ECO:0000256" key="10">
    <source>
        <dbReference type="ARBA" id="ARBA00022840"/>
    </source>
</evidence>
<dbReference type="Pfam" id="PF19312">
    <property type="entry name" value="NtrY_N"/>
    <property type="match status" value="1"/>
</dbReference>
<evidence type="ECO:0000256" key="5">
    <source>
        <dbReference type="ARBA" id="ARBA00022553"/>
    </source>
</evidence>
<keyword evidence="5" id="KW-0597">Phosphoprotein</keyword>
<keyword evidence="4" id="KW-1003">Cell membrane</keyword>
<comment type="subcellular location">
    <subcellularLocation>
        <location evidence="2">Cell membrane</location>
        <topology evidence="2">Multi-pass membrane protein</topology>
    </subcellularLocation>
</comment>
<proteinExistence type="predicted"/>
<evidence type="ECO:0000256" key="8">
    <source>
        <dbReference type="ARBA" id="ARBA00022741"/>
    </source>
</evidence>
<dbReference type="PROSITE" id="PS50885">
    <property type="entry name" value="HAMP"/>
    <property type="match status" value="1"/>
</dbReference>
<feature type="domain" description="HAMP" evidence="17">
    <location>
        <begin position="334"/>
        <end position="386"/>
    </location>
</feature>
<dbReference type="Gene3D" id="3.30.450.20">
    <property type="entry name" value="PAS domain"/>
    <property type="match status" value="1"/>
</dbReference>
<keyword evidence="9" id="KW-0418">Kinase</keyword>
<comment type="catalytic activity">
    <reaction evidence="1">
        <text>ATP + protein L-histidine = ADP + protein N-phospho-L-histidine.</text>
        <dbReference type="EC" id="2.7.13.3"/>
    </reaction>
</comment>
<keyword evidence="11 14" id="KW-1133">Transmembrane helix</keyword>
<dbReference type="InterPro" id="IPR036097">
    <property type="entry name" value="HisK_dim/P_sf"/>
</dbReference>
<dbReference type="PIRSF" id="PIRSF037532">
    <property type="entry name" value="STHK_NtrY"/>
    <property type="match status" value="1"/>
</dbReference>
<evidence type="ECO:0000256" key="9">
    <source>
        <dbReference type="ARBA" id="ARBA00022777"/>
    </source>
</evidence>
<dbReference type="NCBIfam" id="TIGR00229">
    <property type="entry name" value="sensory_box"/>
    <property type="match status" value="1"/>
</dbReference>
<evidence type="ECO:0000256" key="14">
    <source>
        <dbReference type="SAM" id="Phobius"/>
    </source>
</evidence>
<dbReference type="SMART" id="SM00091">
    <property type="entry name" value="PAS"/>
    <property type="match status" value="1"/>
</dbReference>
<evidence type="ECO:0000256" key="1">
    <source>
        <dbReference type="ARBA" id="ARBA00000085"/>
    </source>
</evidence>
<reference evidence="18 19" key="1">
    <citation type="submission" date="2020-08" db="EMBL/GenBank/DDBJ databases">
        <title>Bridging the membrane lipid divide: bacteria of the FCB group superphylum have the potential to synthesize archaeal ether lipids.</title>
        <authorList>
            <person name="Villanueva L."/>
            <person name="Von Meijenfeldt F.A.B."/>
            <person name="Westbye A.B."/>
            <person name="Yadav S."/>
            <person name="Hopmans E.C."/>
            <person name="Dutilh B.E."/>
            <person name="Sinninghe Damste J.S."/>
        </authorList>
    </citation>
    <scope>NUCLEOTIDE SEQUENCE [LARGE SCALE GENOMIC DNA]</scope>
    <source>
        <strain evidence="18">NIOZ-UU17</strain>
    </source>
</reference>
<dbReference type="CDD" id="cd06225">
    <property type="entry name" value="HAMP"/>
    <property type="match status" value="1"/>
</dbReference>
<protein>
    <recommendedName>
        <fullName evidence="3">histidine kinase</fullName>
        <ecNumber evidence="3">2.7.13.3</ecNumber>
    </recommendedName>
</protein>
<dbReference type="AlphaFoldDB" id="A0A8J6TT55"/>
<dbReference type="PANTHER" id="PTHR43065">
    <property type="entry name" value="SENSOR HISTIDINE KINASE"/>
    <property type="match status" value="1"/>
</dbReference>
<dbReference type="EMBL" id="JACNIG010000256">
    <property type="protein sequence ID" value="MBC8432950.1"/>
    <property type="molecule type" value="Genomic_DNA"/>
</dbReference>
<name>A0A8J6TT55_9BACT</name>
<dbReference type="InterPro" id="IPR003661">
    <property type="entry name" value="HisK_dim/P_dom"/>
</dbReference>
<dbReference type="InterPro" id="IPR004358">
    <property type="entry name" value="Sig_transdc_His_kin-like_C"/>
</dbReference>
<dbReference type="InterPro" id="IPR003660">
    <property type="entry name" value="HAMP_dom"/>
</dbReference>
<dbReference type="InterPro" id="IPR005467">
    <property type="entry name" value="His_kinase_dom"/>
</dbReference>
<evidence type="ECO:0000256" key="11">
    <source>
        <dbReference type="ARBA" id="ARBA00022989"/>
    </source>
</evidence>